<organism evidence="1 2">
    <name type="scientific">Hypoxylon rubiginosum</name>
    <dbReference type="NCBI Taxonomy" id="110542"/>
    <lineage>
        <taxon>Eukaryota</taxon>
        <taxon>Fungi</taxon>
        <taxon>Dikarya</taxon>
        <taxon>Ascomycota</taxon>
        <taxon>Pezizomycotina</taxon>
        <taxon>Sordariomycetes</taxon>
        <taxon>Xylariomycetidae</taxon>
        <taxon>Xylariales</taxon>
        <taxon>Hypoxylaceae</taxon>
        <taxon>Hypoxylon</taxon>
    </lineage>
</organism>
<name>A0ACC0CV40_9PEZI</name>
<keyword evidence="2" id="KW-1185">Reference proteome</keyword>
<gene>
    <name evidence="1" type="ORF">F4821DRAFT_262107</name>
</gene>
<evidence type="ECO:0000313" key="1">
    <source>
        <dbReference type="EMBL" id="KAI6084311.1"/>
    </source>
</evidence>
<evidence type="ECO:0000313" key="2">
    <source>
        <dbReference type="Proteomes" id="UP001497680"/>
    </source>
</evidence>
<accession>A0ACC0CV40</accession>
<reference evidence="1 2" key="1">
    <citation type="journal article" date="2022" name="New Phytol.">
        <title>Ecological generalism drives hyperdiversity of secondary metabolite gene clusters in xylarialean endophytes.</title>
        <authorList>
            <person name="Franco M.E.E."/>
            <person name="Wisecaver J.H."/>
            <person name="Arnold A.E."/>
            <person name="Ju Y.M."/>
            <person name="Slot J.C."/>
            <person name="Ahrendt S."/>
            <person name="Moore L.P."/>
            <person name="Eastman K.E."/>
            <person name="Scott K."/>
            <person name="Konkel Z."/>
            <person name="Mondo S.J."/>
            <person name="Kuo A."/>
            <person name="Hayes R.D."/>
            <person name="Haridas S."/>
            <person name="Andreopoulos B."/>
            <person name="Riley R."/>
            <person name="LaButti K."/>
            <person name="Pangilinan J."/>
            <person name="Lipzen A."/>
            <person name="Amirebrahimi M."/>
            <person name="Yan J."/>
            <person name="Adam C."/>
            <person name="Keymanesh K."/>
            <person name="Ng V."/>
            <person name="Louie K."/>
            <person name="Northen T."/>
            <person name="Drula E."/>
            <person name="Henrissat B."/>
            <person name="Hsieh H.M."/>
            <person name="Youens-Clark K."/>
            <person name="Lutzoni F."/>
            <person name="Miadlikowska J."/>
            <person name="Eastwood D.C."/>
            <person name="Hamelin R.C."/>
            <person name="Grigoriev I.V."/>
            <person name="U'Ren J.M."/>
        </authorList>
    </citation>
    <scope>NUCLEOTIDE SEQUENCE [LARGE SCALE GENOMIC DNA]</scope>
    <source>
        <strain evidence="1 2">ER1909</strain>
    </source>
</reference>
<dbReference type="Proteomes" id="UP001497680">
    <property type="component" value="Unassembled WGS sequence"/>
</dbReference>
<dbReference type="EMBL" id="MU394339">
    <property type="protein sequence ID" value="KAI6084311.1"/>
    <property type="molecule type" value="Genomic_DNA"/>
</dbReference>
<sequence>MSYPPAKRQRSNTSRESANGTPQTAPPSLRHSHLAAGLSLYPSPGYENGGYPLQAAARQQISYNPYSPSAVTTPTGGYGGPYQTSTTGYGPGPYSPQQQANNFAAQYAAQSPPNGHMTYHNTNFQQQPRPNPATTTMQHQHQPTLADYAESYTPQPTAHAPPYHPNTNSYPDATVLNSHFSPAQMSSPAPIPSPAHLPTPAPQNGYRHTPEEEFGEMDEEEDAQGEMADESTEVYANPEPPRISAPTSMPTPSVESSCKGGQENNRCSCKTGRGNKKPCKSCVCSKYGLGCTSSCSCGDACGNIFADLTQFFGPKAVFPKPCGANACFATWLCNQPCIEDLEMDLMIDIMLNDDKSWATIREDTEPFKKWEDSWKKARGGKRKKAKEERERLEFELLRGGLGNCNQNDFYGYWYSFCKGCWVPTDSWYHCQECRACEPSSEWHCDKHNRCTQDHVCPDCASAPYADMMQSYPDPGS</sequence>
<proteinExistence type="predicted"/>
<protein>
    <submittedName>
        <fullName evidence="1">Uncharacterized protein</fullName>
    </submittedName>
</protein>
<comment type="caution">
    <text evidence="1">The sequence shown here is derived from an EMBL/GenBank/DDBJ whole genome shotgun (WGS) entry which is preliminary data.</text>
</comment>